<dbReference type="PANTHER" id="PTHR42861">
    <property type="entry name" value="CALCIUM-TRANSPORTING ATPASE"/>
    <property type="match status" value="1"/>
</dbReference>
<feature type="region of interest" description="Disordered" evidence="10">
    <location>
        <begin position="1"/>
        <end position="34"/>
    </location>
</feature>
<comment type="subcellular location">
    <subcellularLocation>
        <location evidence="1">Membrane</location>
        <topology evidence="1">Multi-pass membrane protein</topology>
    </subcellularLocation>
</comment>
<evidence type="ECO:0000256" key="10">
    <source>
        <dbReference type="SAM" id="MobiDB-lite"/>
    </source>
</evidence>
<dbReference type="NCBIfam" id="TIGR01494">
    <property type="entry name" value="ATPase_P-type"/>
    <property type="match status" value="2"/>
</dbReference>
<evidence type="ECO:0000256" key="8">
    <source>
        <dbReference type="ARBA" id="ARBA00022989"/>
    </source>
</evidence>
<keyword evidence="3" id="KW-0597">Phosphoprotein</keyword>
<evidence type="ECO:0000256" key="6">
    <source>
        <dbReference type="ARBA" id="ARBA00022840"/>
    </source>
</evidence>
<dbReference type="SFLD" id="SFLDF00027">
    <property type="entry name" value="p-type_atpase"/>
    <property type="match status" value="1"/>
</dbReference>
<evidence type="ECO:0000256" key="5">
    <source>
        <dbReference type="ARBA" id="ARBA00022741"/>
    </source>
</evidence>
<dbReference type="InterPro" id="IPR018303">
    <property type="entry name" value="ATPase_P-typ_P_site"/>
</dbReference>
<dbReference type="Gene3D" id="1.20.1110.10">
    <property type="entry name" value="Calcium-transporting ATPase, transmembrane domain"/>
    <property type="match status" value="1"/>
</dbReference>
<evidence type="ECO:0000313" key="13">
    <source>
        <dbReference type="EMBL" id="GEP32165.1"/>
    </source>
</evidence>
<dbReference type="Gene3D" id="3.40.1110.10">
    <property type="entry name" value="Calcium-transporting ATPase, cytoplasmic domain N"/>
    <property type="match status" value="1"/>
</dbReference>
<organism evidence="13 14">
    <name type="scientific">Sulfuriferula plumbiphila</name>
    <dbReference type="NCBI Taxonomy" id="171865"/>
    <lineage>
        <taxon>Bacteria</taxon>
        <taxon>Pseudomonadati</taxon>
        <taxon>Pseudomonadota</taxon>
        <taxon>Betaproteobacteria</taxon>
        <taxon>Nitrosomonadales</taxon>
        <taxon>Sulfuricellaceae</taxon>
        <taxon>Sulfuriferula</taxon>
    </lineage>
</organism>
<dbReference type="GO" id="GO:0016887">
    <property type="term" value="F:ATP hydrolysis activity"/>
    <property type="evidence" value="ECO:0007669"/>
    <property type="project" value="InterPro"/>
</dbReference>
<keyword evidence="9 11" id="KW-0472">Membrane</keyword>
<evidence type="ECO:0000256" key="7">
    <source>
        <dbReference type="ARBA" id="ARBA00022967"/>
    </source>
</evidence>
<dbReference type="SMART" id="SM00831">
    <property type="entry name" value="Cation_ATPase_N"/>
    <property type="match status" value="1"/>
</dbReference>
<dbReference type="Pfam" id="PF00702">
    <property type="entry name" value="Hydrolase"/>
    <property type="match status" value="1"/>
</dbReference>
<feature type="transmembrane region" description="Helical" evidence="11">
    <location>
        <begin position="263"/>
        <end position="289"/>
    </location>
</feature>
<gene>
    <name evidence="13" type="ORF">TPL01_33030</name>
</gene>
<dbReference type="InterPro" id="IPR001757">
    <property type="entry name" value="P_typ_ATPase"/>
</dbReference>
<evidence type="ECO:0000256" key="1">
    <source>
        <dbReference type="ARBA" id="ARBA00004141"/>
    </source>
</evidence>
<accession>A0A512LCG4</accession>
<feature type="domain" description="Cation-transporting P-type ATPase N-terminal" evidence="12">
    <location>
        <begin position="20"/>
        <end position="84"/>
    </location>
</feature>
<keyword evidence="5" id="KW-0547">Nucleotide-binding</keyword>
<dbReference type="InterPro" id="IPR059000">
    <property type="entry name" value="ATPase_P-type_domA"/>
</dbReference>
<dbReference type="InterPro" id="IPR023299">
    <property type="entry name" value="ATPase_P-typ_cyto_dom_N"/>
</dbReference>
<evidence type="ECO:0000256" key="3">
    <source>
        <dbReference type="ARBA" id="ARBA00022553"/>
    </source>
</evidence>
<dbReference type="Gene3D" id="3.40.50.1000">
    <property type="entry name" value="HAD superfamily/HAD-like"/>
    <property type="match status" value="1"/>
</dbReference>
<dbReference type="RefSeq" id="WP_170227468.1">
    <property type="nucleotide sequence ID" value="NZ_AP021884.1"/>
</dbReference>
<dbReference type="Pfam" id="PF00122">
    <property type="entry name" value="E1-E2_ATPase"/>
    <property type="match status" value="1"/>
</dbReference>
<dbReference type="SUPFAM" id="SSF81653">
    <property type="entry name" value="Calcium ATPase, transduction domain A"/>
    <property type="match status" value="1"/>
</dbReference>
<feature type="transmembrane region" description="Helical" evidence="11">
    <location>
        <begin position="733"/>
        <end position="754"/>
    </location>
</feature>
<proteinExistence type="inferred from homology"/>
<dbReference type="Pfam" id="PF00690">
    <property type="entry name" value="Cation_ATPase_N"/>
    <property type="match status" value="1"/>
</dbReference>
<dbReference type="PROSITE" id="PS00154">
    <property type="entry name" value="ATPASE_E1_E2"/>
    <property type="match status" value="1"/>
</dbReference>
<evidence type="ECO:0000256" key="4">
    <source>
        <dbReference type="ARBA" id="ARBA00022692"/>
    </source>
</evidence>
<protein>
    <submittedName>
        <fullName evidence="13">Plasma-membrane proton-efflux P-type ATPase</fullName>
    </submittedName>
</protein>
<reference evidence="13 14" key="1">
    <citation type="submission" date="2019-07" db="EMBL/GenBank/DDBJ databases">
        <title>Whole genome shotgun sequence of Thiobacillus plumbophilus NBRC 107929.</title>
        <authorList>
            <person name="Hosoyama A."/>
            <person name="Uohara A."/>
            <person name="Ohji S."/>
            <person name="Ichikawa N."/>
        </authorList>
    </citation>
    <scope>NUCLEOTIDE SEQUENCE [LARGE SCALE GENOMIC DNA]</scope>
    <source>
        <strain evidence="13 14">NBRC 107929</strain>
    </source>
</reference>
<dbReference type="InterPro" id="IPR008250">
    <property type="entry name" value="ATPase_P-typ_transduc_dom_A_sf"/>
</dbReference>
<keyword evidence="8 11" id="KW-1133">Transmembrane helix</keyword>
<feature type="transmembrane region" description="Helical" evidence="11">
    <location>
        <begin position="760"/>
        <end position="777"/>
    </location>
</feature>
<comment type="caution">
    <text evidence="13">The sequence shown here is derived from an EMBL/GenBank/DDBJ whole genome shotgun (WGS) entry which is preliminary data.</text>
</comment>
<feature type="transmembrane region" description="Helical" evidence="11">
    <location>
        <begin position="85"/>
        <end position="104"/>
    </location>
</feature>
<comment type="similarity">
    <text evidence="2">Belongs to the cation transport ATPase (P-type) (TC 3.A.3) family. Type IIIA subfamily.</text>
</comment>
<feature type="transmembrane region" description="Helical" evidence="11">
    <location>
        <begin position="630"/>
        <end position="649"/>
    </location>
</feature>
<dbReference type="GO" id="GO:0005524">
    <property type="term" value="F:ATP binding"/>
    <property type="evidence" value="ECO:0007669"/>
    <property type="project" value="UniProtKB-KW"/>
</dbReference>
<dbReference type="EMBL" id="BKAD01000053">
    <property type="protein sequence ID" value="GEP32165.1"/>
    <property type="molecule type" value="Genomic_DNA"/>
</dbReference>
<evidence type="ECO:0000256" key="11">
    <source>
        <dbReference type="SAM" id="Phobius"/>
    </source>
</evidence>
<evidence type="ECO:0000259" key="12">
    <source>
        <dbReference type="SMART" id="SM00831"/>
    </source>
</evidence>
<evidence type="ECO:0000256" key="2">
    <source>
        <dbReference type="ARBA" id="ARBA00008804"/>
    </source>
</evidence>
<sequence>MSASNESAAGKSADGTETEKPKELTPGAEEGLSEAEARTRLAQFGYNEIREEPSGPLRSILGRLWGPIPWMLEAALVLEVVLGKLAGPALIAVWLVFSAVLGGVQERRARTALDLLRSRLQVSSRVRRAGNWQILPAREIVPGDLVHVRMGDIVPADFTIDEGTVEVDQSALTGESGVVPRSRGETIYSASSVGRGEASGTVTATGPRTYYGRTAELVRTARSVGHLDQLLFTVVRYLVNIDAVLAVALVAAVLWRGEDLLPLIPFFLVLVIATVPVTMPAAFTVANAVEARTLTNKGVLVTGLSALQEAATMDVLCIDKTGTLTQNKESLAALVPFAGESEDEVLTWAAASCDEATQGPVELAILGAFKDRSLQPLSRKKFVPFDPAIKHSEAHVNRDGQALRVVLGAPLVVQQLAEPQPELMARVEALAASGARVLAVAAGPEEHLSIRGLVALADSLRDDAAELVKAIQQLGVKVLMVTGDTRATAQAVSRAVGIGGHFGDAEDSLHNPLEYDGFANFYPEEKFHLVQTLQRSGRITGMTGDGVNDAPALKQAEVGIAVHSASDVAKASAQIVLTVPGLQGIVSVVSGGRRVYRRMLTWTITKIARTVELAALLTIGYIATGFFVTPLALIAVIVVLNDIVTITLATDRVQGSSTPRQWDVREIAKIGGVLALGWLVLGFVILWAAMNILKLPTLQIQTLMFVYLMYSAQATIYITRVPGRFWSLAPSRYVAAATIGNVAIASILAAWGILMASVPVVLLAGTLGAVLVASVLLDQVKISVFQQTGLLGSSSPSGVNAST</sequence>
<dbReference type="NCBIfam" id="TIGR01647">
    <property type="entry name" value="ATPase-IIIA_H"/>
    <property type="match status" value="1"/>
</dbReference>
<dbReference type="Proteomes" id="UP000321337">
    <property type="component" value="Unassembled WGS sequence"/>
</dbReference>
<dbReference type="InterPro" id="IPR036412">
    <property type="entry name" value="HAD-like_sf"/>
</dbReference>
<feature type="transmembrane region" description="Helical" evidence="11">
    <location>
        <begin position="702"/>
        <end position="721"/>
    </location>
</feature>
<dbReference type="InterPro" id="IPR004014">
    <property type="entry name" value="ATPase_P-typ_cation-transptr_N"/>
</dbReference>
<name>A0A512LCG4_9PROT</name>
<evidence type="ECO:0000256" key="9">
    <source>
        <dbReference type="ARBA" id="ARBA00023136"/>
    </source>
</evidence>
<dbReference type="SFLD" id="SFLDG00002">
    <property type="entry name" value="C1.7:_P-type_atpase_like"/>
    <property type="match status" value="1"/>
</dbReference>
<feature type="transmembrane region" description="Helical" evidence="11">
    <location>
        <begin position="237"/>
        <end position="257"/>
    </location>
</feature>
<dbReference type="SUPFAM" id="SSF81665">
    <property type="entry name" value="Calcium ATPase, transmembrane domain M"/>
    <property type="match status" value="1"/>
</dbReference>
<keyword evidence="6" id="KW-0067">ATP-binding</keyword>
<dbReference type="PRINTS" id="PR00120">
    <property type="entry name" value="HATPASE"/>
</dbReference>
<dbReference type="InterPro" id="IPR023298">
    <property type="entry name" value="ATPase_P-typ_TM_dom_sf"/>
</dbReference>
<feature type="transmembrane region" description="Helical" evidence="11">
    <location>
        <begin position="670"/>
        <end position="690"/>
    </location>
</feature>
<dbReference type="AlphaFoldDB" id="A0A512LCG4"/>
<evidence type="ECO:0000313" key="14">
    <source>
        <dbReference type="Proteomes" id="UP000321337"/>
    </source>
</evidence>
<dbReference type="GO" id="GO:0120029">
    <property type="term" value="P:proton export across plasma membrane"/>
    <property type="evidence" value="ECO:0007669"/>
    <property type="project" value="InterPro"/>
</dbReference>
<keyword evidence="14" id="KW-1185">Reference proteome</keyword>
<dbReference type="SUPFAM" id="SSF56784">
    <property type="entry name" value="HAD-like"/>
    <property type="match status" value="1"/>
</dbReference>
<keyword evidence="7" id="KW-1278">Translocase</keyword>
<dbReference type="FunFam" id="2.70.150.10:FF:000042">
    <property type="entry name" value="Plasma membrane ATPase"/>
    <property type="match status" value="1"/>
</dbReference>
<dbReference type="GO" id="GO:0008553">
    <property type="term" value="F:P-type proton-exporting transporter activity"/>
    <property type="evidence" value="ECO:0007669"/>
    <property type="project" value="InterPro"/>
</dbReference>
<dbReference type="InterPro" id="IPR044492">
    <property type="entry name" value="P_typ_ATPase_HD_dom"/>
</dbReference>
<dbReference type="PRINTS" id="PR00119">
    <property type="entry name" value="CATATPASE"/>
</dbReference>
<dbReference type="Gene3D" id="2.70.150.10">
    <property type="entry name" value="Calcium-transporting ATPase, cytoplasmic transduction domain A"/>
    <property type="match status" value="1"/>
</dbReference>
<feature type="transmembrane region" description="Helical" evidence="11">
    <location>
        <begin position="607"/>
        <end position="624"/>
    </location>
</feature>
<dbReference type="SFLD" id="SFLDS00003">
    <property type="entry name" value="Haloacid_Dehalogenase"/>
    <property type="match status" value="1"/>
</dbReference>
<dbReference type="InterPro" id="IPR006534">
    <property type="entry name" value="P-type_ATPase_IIIA"/>
</dbReference>
<dbReference type="InterPro" id="IPR023214">
    <property type="entry name" value="HAD_sf"/>
</dbReference>
<keyword evidence="4 11" id="KW-0812">Transmembrane</keyword>
<dbReference type="GO" id="GO:0016020">
    <property type="term" value="C:membrane"/>
    <property type="evidence" value="ECO:0007669"/>
    <property type="project" value="UniProtKB-SubCell"/>
</dbReference>